<dbReference type="SFLD" id="SFLDS00003">
    <property type="entry name" value="Haloacid_Dehalogenase"/>
    <property type="match status" value="1"/>
</dbReference>
<dbReference type="Gene3D" id="3.30.1240.10">
    <property type="match status" value="1"/>
</dbReference>
<dbReference type="NCBIfam" id="TIGR01484">
    <property type="entry name" value="HAD-SF-IIB"/>
    <property type="match status" value="1"/>
</dbReference>
<dbReference type="PANTHER" id="PTHR10000:SF25">
    <property type="entry name" value="PHOSPHATASE YKRA-RELATED"/>
    <property type="match status" value="1"/>
</dbReference>
<keyword evidence="2" id="KW-1185">Reference proteome</keyword>
<dbReference type="InterPro" id="IPR036412">
    <property type="entry name" value="HAD-like_sf"/>
</dbReference>
<dbReference type="SUPFAM" id="SSF56784">
    <property type="entry name" value="HAD-like"/>
    <property type="match status" value="1"/>
</dbReference>
<dbReference type="EMBL" id="JAUDCG010000012">
    <property type="protein sequence ID" value="MDM8156754.1"/>
    <property type="molecule type" value="Genomic_DNA"/>
</dbReference>
<evidence type="ECO:0000313" key="1">
    <source>
        <dbReference type="EMBL" id="MDM8156754.1"/>
    </source>
</evidence>
<comment type="caution">
    <text evidence="1">The sequence shown here is derived from an EMBL/GenBank/DDBJ whole genome shotgun (WGS) entry which is preliminary data.</text>
</comment>
<reference evidence="1" key="2">
    <citation type="submission" date="2023-06" db="EMBL/GenBank/DDBJ databases">
        <authorList>
            <person name="Zeman M."/>
            <person name="Kubasova T."/>
            <person name="Jahodarova E."/>
            <person name="Nykrynova M."/>
            <person name="Rychlik I."/>
        </authorList>
    </citation>
    <scope>NUCLEOTIDE SEQUENCE</scope>
    <source>
        <strain evidence="1">ET39</strain>
    </source>
</reference>
<protein>
    <submittedName>
        <fullName evidence="1">Cof-type HAD-IIB family hydrolase</fullName>
    </submittedName>
</protein>
<gene>
    <name evidence="1" type="ORF">QUV96_03770</name>
</gene>
<dbReference type="RefSeq" id="WP_289607220.1">
    <property type="nucleotide sequence ID" value="NZ_JAUDCG010000012.1"/>
</dbReference>
<keyword evidence="1" id="KW-0378">Hydrolase</keyword>
<dbReference type="GO" id="GO:0016787">
    <property type="term" value="F:hydrolase activity"/>
    <property type="evidence" value="ECO:0007669"/>
    <property type="project" value="UniProtKB-KW"/>
</dbReference>
<name>A0ABT7UAV1_9FIRM</name>
<dbReference type="InterPro" id="IPR023214">
    <property type="entry name" value="HAD_sf"/>
</dbReference>
<sequence>MKAVFFDVDGTLIARDGSISAQTIASLRRLKEKGIRLFLATGRHTTELEEPLSRMRIDFDGYVTLNGQLTLDASFQVIDEAPIDAQDAAILLAHADRRSFPIVTVEKDRLYINYVDEYVRQAQDAVSMPVPPIGRHDGQNVYQFTAFIDDAQTAALTKQLSSCKITRWNPYGIDIISKDGGKAKGIAAMLDHYQIPREETMSFGDGENDRDMLAYTGIGIAMKDADQVLKDNSDYITESAQQEGITLALQHFHLL</sequence>
<dbReference type="InterPro" id="IPR000150">
    <property type="entry name" value="Cof"/>
</dbReference>
<evidence type="ECO:0000313" key="2">
    <source>
        <dbReference type="Proteomes" id="UP001529340"/>
    </source>
</evidence>
<dbReference type="PANTHER" id="PTHR10000">
    <property type="entry name" value="PHOSPHOSERINE PHOSPHATASE"/>
    <property type="match status" value="1"/>
</dbReference>
<dbReference type="NCBIfam" id="TIGR00099">
    <property type="entry name" value="Cof-subfamily"/>
    <property type="match status" value="1"/>
</dbReference>
<proteinExistence type="predicted"/>
<dbReference type="SFLD" id="SFLDG01140">
    <property type="entry name" value="C2.B:_Phosphomannomutase_and_P"/>
    <property type="match status" value="1"/>
</dbReference>
<accession>A0ABT7UAV1</accession>
<dbReference type="Proteomes" id="UP001529340">
    <property type="component" value="Unassembled WGS sequence"/>
</dbReference>
<dbReference type="Pfam" id="PF08282">
    <property type="entry name" value="Hydrolase_3"/>
    <property type="match status" value="1"/>
</dbReference>
<reference evidence="1" key="1">
    <citation type="submission" date="2023-06" db="EMBL/GenBank/DDBJ databases">
        <title>Identification and characterization of horizontal gene transfer across gut microbiota members of farm animals based on homology search.</title>
        <authorList>
            <person name="Schwarzerova J."/>
            <person name="Nykrynova M."/>
            <person name="Jureckova K."/>
            <person name="Cejkova D."/>
            <person name="Rychlik I."/>
        </authorList>
    </citation>
    <scope>NUCLEOTIDE SEQUENCE</scope>
    <source>
        <strain evidence="1">ET39</strain>
    </source>
</reference>
<dbReference type="Gene3D" id="3.40.50.1000">
    <property type="entry name" value="HAD superfamily/HAD-like"/>
    <property type="match status" value="1"/>
</dbReference>
<organism evidence="1 2">
    <name type="scientific">Amedibacillus dolichus</name>
    <dbReference type="NCBI Taxonomy" id="31971"/>
    <lineage>
        <taxon>Bacteria</taxon>
        <taxon>Bacillati</taxon>
        <taxon>Bacillota</taxon>
        <taxon>Erysipelotrichia</taxon>
        <taxon>Erysipelotrichales</taxon>
        <taxon>Erysipelotrichaceae</taxon>
        <taxon>Amedibacillus</taxon>
    </lineage>
</organism>
<dbReference type="InterPro" id="IPR006379">
    <property type="entry name" value="HAD-SF_hydro_IIB"/>
</dbReference>